<keyword evidence="9 10" id="KW-0407">Ion channel</keyword>
<proteinExistence type="inferred from homology"/>
<feature type="transmembrane region" description="Helical" evidence="10">
    <location>
        <begin position="21"/>
        <end position="51"/>
    </location>
</feature>
<dbReference type="AlphaFoldDB" id="A0A2K3QV13"/>
<reference evidence="14 16" key="1">
    <citation type="submission" date="2019-04" db="EMBL/GenBank/DDBJ databases">
        <title>Step-wise assembly of the neonatal virome modulated by breast feeding.</title>
        <authorList>
            <person name="Liang G."/>
            <person name="Bushman F."/>
        </authorList>
    </citation>
    <scope>NUCLEOTIDE SEQUENCE [LARGE SCALE GENOMIC DNA]</scope>
    <source>
        <strain evidence="14 16">E3404</strain>
    </source>
</reference>
<reference evidence="12 20" key="5">
    <citation type="submission" date="2023-06" db="EMBL/GenBank/DDBJ databases">
        <title>Acute promotion of culturable opportunistic pathogens and persistent increase of antibiotic resistance following antibiotic exposure in mouse gut microbiota.</title>
        <authorList>
            <person name="Li L."/>
            <person name="Wang B."/>
            <person name="Sun Y."/>
            <person name="Wang M."/>
            <person name="Xu H."/>
        </authorList>
    </citation>
    <scope>NUCLEOTIDE SEQUENCE [LARGE SCALE GENOMIC DNA]</scope>
    <source>
        <strain evidence="12 20">CRI2_2</strain>
    </source>
</reference>
<dbReference type="PROSITE" id="PS01327">
    <property type="entry name" value="MSCL"/>
    <property type="match status" value="1"/>
</dbReference>
<dbReference type="InterPro" id="IPR036019">
    <property type="entry name" value="MscL_channel"/>
</dbReference>
<name>A0A2K3QV13_ENTGA</name>
<evidence type="ECO:0000256" key="3">
    <source>
        <dbReference type="ARBA" id="ARBA00022448"/>
    </source>
</evidence>
<gene>
    <name evidence="10 13" type="primary">mscL</name>
    <name evidence="15" type="ORF">EGM181_00315</name>
    <name evidence="14" type="ORF">GTI89_13885</name>
    <name evidence="11" type="ORF">HWH42_07185</name>
    <name evidence="13" type="ORF">P7E30_15590</name>
    <name evidence="12" type="ORF">QRX88_12280</name>
</gene>
<evidence type="ECO:0000313" key="17">
    <source>
        <dbReference type="Proteomes" id="UP000516696"/>
    </source>
</evidence>
<keyword evidence="6 10" id="KW-1133">Transmembrane helix</keyword>
<dbReference type="Proteomes" id="UP001183682">
    <property type="component" value="Unassembled WGS sequence"/>
</dbReference>
<evidence type="ECO:0000256" key="6">
    <source>
        <dbReference type="ARBA" id="ARBA00022989"/>
    </source>
</evidence>
<evidence type="ECO:0000256" key="8">
    <source>
        <dbReference type="ARBA" id="ARBA00023136"/>
    </source>
</evidence>
<evidence type="ECO:0000256" key="5">
    <source>
        <dbReference type="ARBA" id="ARBA00022692"/>
    </source>
</evidence>
<evidence type="ECO:0000313" key="18">
    <source>
        <dbReference type="Proteomes" id="UP000571857"/>
    </source>
</evidence>
<evidence type="ECO:0000256" key="10">
    <source>
        <dbReference type="HAMAP-Rule" id="MF_00115"/>
    </source>
</evidence>
<evidence type="ECO:0000313" key="20">
    <source>
        <dbReference type="Proteomes" id="UP001241571"/>
    </source>
</evidence>
<protein>
    <recommendedName>
        <fullName evidence="10">Large-conductance mechanosensitive channel</fullName>
    </recommendedName>
</protein>
<dbReference type="PRINTS" id="PR01264">
    <property type="entry name" value="MECHCHANNEL"/>
</dbReference>
<keyword evidence="7 10" id="KW-0406">Ion transport</keyword>
<keyword evidence="5 10" id="KW-0812">Transmembrane</keyword>
<feature type="transmembrane region" description="Helical" evidence="10">
    <location>
        <begin position="71"/>
        <end position="92"/>
    </location>
</feature>
<evidence type="ECO:0000313" key="15">
    <source>
        <dbReference type="EMBL" id="QOG25838.1"/>
    </source>
</evidence>
<dbReference type="SUPFAM" id="SSF81330">
    <property type="entry name" value="Gated mechanosensitive channel"/>
    <property type="match status" value="1"/>
</dbReference>
<dbReference type="GeneID" id="93222628"/>
<dbReference type="RefSeq" id="WP_005473052.1">
    <property type="nucleotide sequence ID" value="NZ_BSYC01000001.1"/>
</dbReference>
<evidence type="ECO:0000313" key="14">
    <source>
        <dbReference type="EMBL" id="MXS27146.1"/>
    </source>
</evidence>
<dbReference type="EMBL" id="JARPZN010000016">
    <property type="protein sequence ID" value="MDT2691601.1"/>
    <property type="molecule type" value="Genomic_DNA"/>
</dbReference>
<dbReference type="Proteomes" id="UP001241571">
    <property type="component" value="Unassembled WGS sequence"/>
</dbReference>
<dbReference type="EMBL" id="CP050485">
    <property type="protein sequence ID" value="QOG25838.1"/>
    <property type="molecule type" value="Genomic_DNA"/>
</dbReference>
<dbReference type="EMBL" id="JABXJK010000034">
    <property type="protein sequence ID" value="MBA0972365.1"/>
    <property type="molecule type" value="Genomic_DNA"/>
</dbReference>
<accession>A0A2K3QV13</accession>
<evidence type="ECO:0000256" key="2">
    <source>
        <dbReference type="ARBA" id="ARBA00007254"/>
    </source>
</evidence>
<keyword evidence="4 10" id="KW-1003">Cell membrane</keyword>
<evidence type="ECO:0000313" key="11">
    <source>
        <dbReference type="EMBL" id="MBA0972365.1"/>
    </source>
</evidence>
<dbReference type="GO" id="GO:0008381">
    <property type="term" value="F:mechanosensitive monoatomic ion channel activity"/>
    <property type="evidence" value="ECO:0007669"/>
    <property type="project" value="UniProtKB-UniRule"/>
</dbReference>
<evidence type="ECO:0000256" key="1">
    <source>
        <dbReference type="ARBA" id="ARBA00004651"/>
    </source>
</evidence>
<dbReference type="Pfam" id="PF01741">
    <property type="entry name" value="MscL"/>
    <property type="match status" value="1"/>
</dbReference>
<comment type="subcellular location">
    <subcellularLocation>
        <location evidence="1 10">Cell membrane</location>
        <topology evidence="1 10">Multi-pass membrane protein</topology>
    </subcellularLocation>
</comment>
<dbReference type="HAMAP" id="MF_00115">
    <property type="entry name" value="MscL"/>
    <property type="match status" value="1"/>
</dbReference>
<dbReference type="EMBL" id="JASUBT010000008">
    <property type="protein sequence ID" value="MDL4936496.1"/>
    <property type="molecule type" value="Genomic_DNA"/>
</dbReference>
<comment type="subunit">
    <text evidence="10">Homopentamer.</text>
</comment>
<evidence type="ECO:0000313" key="19">
    <source>
        <dbReference type="Proteomes" id="UP001183682"/>
    </source>
</evidence>
<keyword evidence="8 10" id="KW-0472">Membrane</keyword>
<dbReference type="PANTHER" id="PTHR30266:SF2">
    <property type="entry name" value="LARGE-CONDUCTANCE MECHANOSENSITIVE CHANNEL"/>
    <property type="match status" value="1"/>
</dbReference>
<dbReference type="GO" id="GO:0005886">
    <property type="term" value="C:plasma membrane"/>
    <property type="evidence" value="ECO:0007669"/>
    <property type="project" value="UniProtKB-SubCell"/>
</dbReference>
<reference evidence="13" key="4">
    <citation type="submission" date="2023-03" db="EMBL/GenBank/DDBJ databases">
        <authorList>
            <person name="Shen W."/>
            <person name="Cai J."/>
        </authorList>
    </citation>
    <scope>NUCLEOTIDE SEQUENCE</scope>
    <source>
        <strain evidence="13">K69-2</strain>
    </source>
</reference>
<evidence type="ECO:0000313" key="16">
    <source>
        <dbReference type="Proteomes" id="UP000439965"/>
    </source>
</evidence>
<evidence type="ECO:0000256" key="7">
    <source>
        <dbReference type="ARBA" id="ARBA00023065"/>
    </source>
</evidence>
<dbReference type="PANTHER" id="PTHR30266">
    <property type="entry name" value="MECHANOSENSITIVE CHANNEL MSCL"/>
    <property type="match status" value="1"/>
</dbReference>
<dbReference type="NCBIfam" id="TIGR00220">
    <property type="entry name" value="mscL"/>
    <property type="match status" value="1"/>
</dbReference>
<comment type="function">
    <text evidence="10">Channel that opens in response to stretch forces in the membrane lipid bilayer. May participate in the regulation of osmotic pressure changes within the cell.</text>
</comment>
<sequence>MIKEFKEFILRGNVIDLAVGVVIGSAFTAIVTSLVEGLLTPLVSLVFSFFGSEDAFSGLVWEPKKNVVFNFGQVITAIITFLITAFVLFLIVKAVNKLRNLHQKPVEEEEPEVTAEDYLQEIRDLLKVQTESRTNITTNDINRDPFN</sequence>
<dbReference type="Proteomes" id="UP000571857">
    <property type="component" value="Unassembled WGS sequence"/>
</dbReference>
<dbReference type="Proteomes" id="UP000516696">
    <property type="component" value="Chromosome"/>
</dbReference>
<dbReference type="Gene3D" id="1.10.1200.120">
    <property type="entry name" value="Large-conductance mechanosensitive channel, MscL, domain 1"/>
    <property type="match status" value="1"/>
</dbReference>
<dbReference type="EMBL" id="WVTI01000015">
    <property type="protein sequence ID" value="MXS27146.1"/>
    <property type="molecule type" value="Genomic_DNA"/>
</dbReference>
<dbReference type="InterPro" id="IPR001185">
    <property type="entry name" value="MS_channel"/>
</dbReference>
<dbReference type="InterPro" id="IPR037673">
    <property type="entry name" value="MSC/AndL"/>
</dbReference>
<keyword evidence="3 10" id="KW-0813">Transport</keyword>
<organism evidence="13 19">
    <name type="scientific">Enterococcus gallinarum</name>
    <dbReference type="NCBI Taxonomy" id="1353"/>
    <lineage>
        <taxon>Bacteria</taxon>
        <taxon>Bacillati</taxon>
        <taxon>Bacillota</taxon>
        <taxon>Bacilli</taxon>
        <taxon>Lactobacillales</taxon>
        <taxon>Enterococcaceae</taxon>
        <taxon>Enterococcus</taxon>
    </lineage>
</organism>
<evidence type="ECO:0000256" key="9">
    <source>
        <dbReference type="ARBA" id="ARBA00023303"/>
    </source>
</evidence>
<reference evidence="11 18" key="3">
    <citation type="submission" date="2020-06" db="EMBL/GenBank/DDBJ databases">
        <title>Crossreactivity between MHC class I-restricted antigens from cancer cells and an enterococcal bacteriophage.</title>
        <authorList>
            <person name="Fluckiger A."/>
            <person name="Daillere R."/>
            <person name="Sassi M."/>
            <person name="Cattoir V."/>
            <person name="Kroemer G."/>
            <person name="Zitvogel L."/>
        </authorList>
    </citation>
    <scope>NUCLEOTIDE SEQUENCE [LARGE SCALE GENOMIC DNA]</scope>
    <source>
        <strain evidence="11 18">EG4</strain>
    </source>
</reference>
<dbReference type="InterPro" id="IPR019823">
    <property type="entry name" value="Mechanosensitive_channel_CS"/>
</dbReference>
<evidence type="ECO:0000313" key="13">
    <source>
        <dbReference type="EMBL" id="MDT2691601.1"/>
    </source>
</evidence>
<evidence type="ECO:0000313" key="12">
    <source>
        <dbReference type="EMBL" id="MDL4936496.1"/>
    </source>
</evidence>
<comment type="similarity">
    <text evidence="2 10">Belongs to the MscL family.</text>
</comment>
<dbReference type="Proteomes" id="UP000439965">
    <property type="component" value="Unassembled WGS sequence"/>
</dbReference>
<evidence type="ECO:0000256" key="4">
    <source>
        <dbReference type="ARBA" id="ARBA00022475"/>
    </source>
</evidence>
<reference evidence="15 17" key="2">
    <citation type="submission" date="2020-03" db="EMBL/GenBank/DDBJ databases">
        <title>Characterization of ganglioside-mimicking enterococci.</title>
        <authorList>
            <person name="Patry R.T."/>
            <person name="Nothaft H."/>
            <person name="Bridger R."/>
            <person name="Shajahan A."/>
            <person name="Huynh S."/>
            <person name="Sanchez S."/>
            <person name="Azadi P."/>
            <person name="Cooper K."/>
            <person name="Miller W.G."/>
            <person name="Parker C.T."/>
            <person name="Wells L."/>
            <person name="Szymanski C.M."/>
        </authorList>
    </citation>
    <scope>NUCLEOTIDE SEQUENCE [LARGE SCALE GENOMIC DNA]</scope>
    <source>
        <strain evidence="15 17">EGM181</strain>
    </source>
</reference>